<proteinExistence type="predicted"/>
<dbReference type="AlphaFoldDB" id="A0A510JBD5"/>
<evidence type="ECO:0000313" key="2">
    <source>
        <dbReference type="Proteomes" id="UP000321606"/>
    </source>
</evidence>
<name>A0A510JBD5_9FUSO</name>
<protein>
    <submittedName>
        <fullName evidence="1">Uncharacterized protein</fullName>
    </submittedName>
</protein>
<dbReference type="KEGG" id="lgo:JCM16774_0671"/>
<evidence type="ECO:0000313" key="1">
    <source>
        <dbReference type="EMBL" id="BBM35741.1"/>
    </source>
</evidence>
<organism evidence="1 2">
    <name type="scientific">Pseudoleptotrichia goodfellowii</name>
    <dbReference type="NCBI Taxonomy" id="157692"/>
    <lineage>
        <taxon>Bacteria</taxon>
        <taxon>Fusobacteriati</taxon>
        <taxon>Fusobacteriota</taxon>
        <taxon>Fusobacteriia</taxon>
        <taxon>Fusobacteriales</taxon>
        <taxon>Leptotrichiaceae</taxon>
        <taxon>Pseudoleptotrichia</taxon>
    </lineage>
</organism>
<gene>
    <name evidence="1" type="ORF">JCM16774_0671</name>
</gene>
<dbReference type="Proteomes" id="UP000321606">
    <property type="component" value="Chromosome"/>
</dbReference>
<dbReference type="EMBL" id="AP019822">
    <property type="protein sequence ID" value="BBM35741.1"/>
    <property type="molecule type" value="Genomic_DNA"/>
</dbReference>
<accession>A0A510JBD5</accession>
<sequence length="53" mass="5891">MVVGSPEEVPAEAEAEAGNASAELNINKGIFRISLYSRKSLLNYKYSIVFWKV</sequence>
<reference evidence="1 2" key="1">
    <citation type="submission" date="2019-07" db="EMBL/GenBank/DDBJ databases">
        <title>Complete Genome Sequence of Leptotrichia goodfellowii Strain JCM 16774.</title>
        <authorList>
            <person name="Watanabe S."/>
            <person name="Cui L."/>
        </authorList>
    </citation>
    <scope>NUCLEOTIDE SEQUENCE [LARGE SCALE GENOMIC DNA]</scope>
    <source>
        <strain evidence="1 2">JCM16774</strain>
    </source>
</reference>